<comment type="caution">
    <text evidence="1">The sequence shown here is derived from an EMBL/GenBank/DDBJ whole genome shotgun (WGS) entry which is preliminary data.</text>
</comment>
<protein>
    <submittedName>
        <fullName evidence="1">Uncharacterized protein</fullName>
    </submittedName>
</protein>
<keyword evidence="2" id="KW-1185">Reference proteome</keyword>
<organism evidence="1 2">
    <name type="scientific">Nocardia macrotermitis</name>
    <dbReference type="NCBI Taxonomy" id="2585198"/>
    <lineage>
        <taxon>Bacteria</taxon>
        <taxon>Bacillati</taxon>
        <taxon>Actinomycetota</taxon>
        <taxon>Actinomycetes</taxon>
        <taxon>Mycobacteriales</taxon>
        <taxon>Nocardiaceae</taxon>
        <taxon>Nocardia</taxon>
    </lineage>
</organism>
<gene>
    <name evidence="1" type="ORF">NRB20_58250</name>
</gene>
<dbReference type="EMBL" id="WEGK01000014">
    <property type="protein sequence ID" value="MQY22703.1"/>
    <property type="molecule type" value="Genomic_DNA"/>
</dbReference>
<sequence length="34" mass="3621">MDFWVAIQNLLNQLDLGSSGFGSAGPVALRNIES</sequence>
<dbReference type="AlphaFoldDB" id="A0A7K0DA99"/>
<dbReference type="Proteomes" id="UP000438448">
    <property type="component" value="Unassembled WGS sequence"/>
</dbReference>
<proteinExistence type="predicted"/>
<reference evidence="1 2" key="1">
    <citation type="submission" date="2019-10" db="EMBL/GenBank/DDBJ databases">
        <title>Nocardia macrotermitis sp. nov. and Nocardia aurantia sp. nov., isolated from the gut of fungus growing-termite Macrotermes natalensis.</title>
        <authorList>
            <person name="Benndorf R."/>
            <person name="Schwitalla J."/>
            <person name="Martin K."/>
            <person name="De Beer W."/>
            <person name="Kaster A.-K."/>
            <person name="Vollmers J."/>
            <person name="Poulsen M."/>
            <person name="Beemelmanns C."/>
        </authorList>
    </citation>
    <scope>NUCLEOTIDE SEQUENCE [LARGE SCALE GENOMIC DNA]</scope>
    <source>
        <strain evidence="1 2">RB20</strain>
    </source>
</reference>
<name>A0A7K0DA99_9NOCA</name>
<evidence type="ECO:0000313" key="1">
    <source>
        <dbReference type="EMBL" id="MQY22703.1"/>
    </source>
</evidence>
<accession>A0A7K0DA99</accession>
<evidence type="ECO:0000313" key="2">
    <source>
        <dbReference type="Proteomes" id="UP000438448"/>
    </source>
</evidence>